<feature type="domain" description="Acyltransferase 3" evidence="2">
    <location>
        <begin position="5"/>
        <end position="318"/>
    </location>
</feature>
<feature type="transmembrane region" description="Helical" evidence="1">
    <location>
        <begin position="156"/>
        <end position="172"/>
    </location>
</feature>
<evidence type="ECO:0000259" key="2">
    <source>
        <dbReference type="Pfam" id="PF01757"/>
    </source>
</evidence>
<accession>A0AAU8S9Y1</accession>
<reference evidence="4 5" key="1">
    <citation type="submission" date="2015-02" db="EMBL/GenBank/DDBJ databases">
        <title>Complete Genome Sequencing of Pseudomonas putida S13.1.2.</title>
        <authorList>
            <person name="Chong T.M."/>
            <person name="Chan K.G."/>
            <person name="Dessaux Y."/>
        </authorList>
    </citation>
    <scope>NUCLEOTIDE SEQUENCE [LARGE SCALE GENOMIC DNA]</scope>
    <source>
        <strain evidence="4 5">S13.1.2</strain>
    </source>
</reference>
<feature type="transmembrane region" description="Helical" evidence="1">
    <location>
        <begin position="210"/>
        <end position="231"/>
    </location>
</feature>
<keyword evidence="1" id="KW-1133">Transmembrane helix</keyword>
<feature type="transmembrane region" description="Helical" evidence="1">
    <location>
        <begin position="25"/>
        <end position="48"/>
    </location>
</feature>
<keyword evidence="1" id="KW-0472">Membrane</keyword>
<name>A0AAU8S9Y1_PSEPU</name>
<protein>
    <submittedName>
        <fullName evidence="4">Acetyltransferase</fullName>
    </submittedName>
</protein>
<dbReference type="EMBL" id="CP010979">
    <property type="protein sequence ID" value="AJQ48571.1"/>
    <property type="molecule type" value="Genomic_DNA"/>
</dbReference>
<dbReference type="PANTHER" id="PTHR23028:SF53">
    <property type="entry name" value="ACYL_TRANSF_3 DOMAIN-CONTAINING PROTEIN"/>
    <property type="match status" value="1"/>
</dbReference>
<dbReference type="PANTHER" id="PTHR23028">
    <property type="entry name" value="ACETYLTRANSFERASE"/>
    <property type="match status" value="1"/>
</dbReference>
<evidence type="ECO:0000313" key="5">
    <source>
        <dbReference type="Proteomes" id="UP000033260"/>
    </source>
</evidence>
<evidence type="ECO:0000256" key="1">
    <source>
        <dbReference type="SAM" id="Phobius"/>
    </source>
</evidence>
<dbReference type="InterPro" id="IPR050879">
    <property type="entry name" value="Acyltransferase_3"/>
</dbReference>
<evidence type="ECO:0000259" key="3">
    <source>
        <dbReference type="Pfam" id="PF19040"/>
    </source>
</evidence>
<dbReference type="InterPro" id="IPR043968">
    <property type="entry name" value="SGNH"/>
</dbReference>
<dbReference type="InterPro" id="IPR002656">
    <property type="entry name" value="Acyl_transf_3_dom"/>
</dbReference>
<organism evidence="4 5">
    <name type="scientific">Pseudomonas putida S13.1.2</name>
    <dbReference type="NCBI Taxonomy" id="1384061"/>
    <lineage>
        <taxon>Bacteria</taxon>
        <taxon>Pseudomonadati</taxon>
        <taxon>Pseudomonadota</taxon>
        <taxon>Gammaproteobacteria</taxon>
        <taxon>Pseudomonadales</taxon>
        <taxon>Pseudomonadaceae</taxon>
        <taxon>Pseudomonas</taxon>
    </lineage>
</organism>
<feature type="transmembrane region" description="Helical" evidence="1">
    <location>
        <begin position="237"/>
        <end position="254"/>
    </location>
</feature>
<dbReference type="RefSeq" id="WP_019472270.1">
    <property type="nucleotide sequence ID" value="NZ_CP010979.1"/>
</dbReference>
<keyword evidence="1" id="KW-0812">Transmembrane</keyword>
<feature type="transmembrane region" description="Helical" evidence="1">
    <location>
        <begin position="128"/>
        <end position="149"/>
    </location>
</feature>
<dbReference type="Pfam" id="PF19040">
    <property type="entry name" value="SGNH"/>
    <property type="match status" value="1"/>
</dbReference>
<proteinExistence type="predicted"/>
<dbReference type="AlphaFoldDB" id="A0AAU8S9Y1"/>
<dbReference type="GO" id="GO:0016020">
    <property type="term" value="C:membrane"/>
    <property type="evidence" value="ECO:0007669"/>
    <property type="project" value="TreeGrafter"/>
</dbReference>
<feature type="transmembrane region" description="Helical" evidence="1">
    <location>
        <begin position="261"/>
        <end position="282"/>
    </location>
</feature>
<feature type="transmembrane region" description="Helical" evidence="1">
    <location>
        <begin position="69"/>
        <end position="90"/>
    </location>
</feature>
<dbReference type="Proteomes" id="UP000033260">
    <property type="component" value="Chromosome"/>
</dbReference>
<feature type="transmembrane region" description="Helical" evidence="1">
    <location>
        <begin position="333"/>
        <end position="353"/>
    </location>
</feature>
<sequence>MRLDVQGLRAIAVLAVLIYHMDSTWLPSGFVGVSVFFVISGFIITALLTEPGQKIHLAGFYLNRIKRIVPAYAAMLAAVSLVSSILFLAADYELFHQSLKSAVFFASNHYFADFGSYFAPRAEELPLLHTWSLAIEMQFYLFFPLVLLCLPRSWRLPGLLLTAAILLVWSTMRVQEGAQGSQYFSLLARTPEFLVGGAVALGLRDREIPSLVSTLLGLLGLGLLAASFVLIDKTRFPGFWSLAPCLGTALLIAARRGPVNNLLASSGLVWVGGISYSLYLWHWPVLAFIRYYTGQYELSGQWLSVVVVASFGLAWLSYRFIEQPARLLRSIRQLAPGFAVVAVGIALVTLLSARLNTLLVGPVPVEQARYAAPELICHGQLVGECKRGLVSTVPSILVIGDSHAAQLNYFFDQAGVEQGVAYRVLTASSCVPIPRFDIERLPDYARQACRAQIVAVEQALPIMDKVIIAGMWQYQMQSPAFVTALQAFLEDAAAARKQVIILGQVPMFRSDVQRVRRFRELGLPATLAFNSEWRVANQQLERLTAGRAGVHFMDFSNSGFFADAPYEHGALIYMDNHHLNEIGARRYGHFAGGRLQQLFNQTQSSVSLKQ</sequence>
<dbReference type="SUPFAM" id="SSF52266">
    <property type="entry name" value="SGNH hydrolase"/>
    <property type="match status" value="1"/>
</dbReference>
<gene>
    <name evidence="4" type="ORF">N805_15745</name>
</gene>
<dbReference type="Pfam" id="PF01757">
    <property type="entry name" value="Acyl_transf_3"/>
    <property type="match status" value="1"/>
</dbReference>
<evidence type="ECO:0000313" key="4">
    <source>
        <dbReference type="EMBL" id="AJQ48571.1"/>
    </source>
</evidence>
<feature type="transmembrane region" description="Helical" evidence="1">
    <location>
        <begin position="184"/>
        <end position="203"/>
    </location>
</feature>
<feature type="domain" description="SGNH" evidence="3">
    <location>
        <begin position="383"/>
        <end position="589"/>
    </location>
</feature>
<dbReference type="GO" id="GO:0016747">
    <property type="term" value="F:acyltransferase activity, transferring groups other than amino-acyl groups"/>
    <property type="evidence" value="ECO:0007669"/>
    <property type="project" value="InterPro"/>
</dbReference>
<dbReference type="GO" id="GO:0009103">
    <property type="term" value="P:lipopolysaccharide biosynthetic process"/>
    <property type="evidence" value="ECO:0007669"/>
    <property type="project" value="TreeGrafter"/>
</dbReference>
<feature type="transmembrane region" description="Helical" evidence="1">
    <location>
        <begin position="302"/>
        <end position="321"/>
    </location>
</feature>